<reference evidence="7" key="3">
    <citation type="submission" date="2011-05" db="EMBL/GenBank/DDBJ databases">
        <title>Complete sequence of Methylomonas methanica MC09.</title>
        <authorList>
            <consortium name="US DOE Joint Genome Institute"/>
            <person name="Lucas S."/>
            <person name="Han J."/>
            <person name="Lapidus A."/>
            <person name="Cheng J.-F."/>
            <person name="Goodwin L."/>
            <person name="Pitluck S."/>
            <person name="Peters L."/>
            <person name="Mikhailova N."/>
            <person name="Teshima H."/>
            <person name="Han C."/>
            <person name="Tapia R."/>
            <person name="Land M."/>
            <person name="Hauser L."/>
            <person name="Kyrpides N."/>
            <person name="Ivanova N."/>
            <person name="Pagani I."/>
            <person name="Stein L."/>
            <person name="Woyke T."/>
        </authorList>
    </citation>
    <scope>NUCLEOTIDE SEQUENCE [LARGE SCALE GENOMIC DNA]</scope>
    <source>
        <strain evidence="7">MC09</strain>
    </source>
</reference>
<evidence type="ECO:0000259" key="4">
    <source>
        <dbReference type="PROSITE" id="PS50883"/>
    </source>
</evidence>
<feature type="domain" description="EAL" evidence="4">
    <location>
        <begin position="318"/>
        <end position="572"/>
    </location>
</feature>
<dbReference type="PANTHER" id="PTHR44757:SF2">
    <property type="entry name" value="BIOFILM ARCHITECTURE MAINTENANCE PROTEIN MBAA"/>
    <property type="match status" value="1"/>
</dbReference>
<protein>
    <submittedName>
        <fullName evidence="6">Response regulator receiver modulated diguanylate cyclase/phosphodiesterase</fullName>
    </submittedName>
</protein>
<evidence type="ECO:0000256" key="1">
    <source>
        <dbReference type="ARBA" id="ARBA00001946"/>
    </source>
</evidence>
<dbReference type="InterPro" id="IPR029787">
    <property type="entry name" value="Nucleotide_cyclase"/>
</dbReference>
<dbReference type="InterPro" id="IPR001633">
    <property type="entry name" value="EAL_dom"/>
</dbReference>
<dbReference type="CDD" id="cd01949">
    <property type="entry name" value="GGDEF"/>
    <property type="match status" value="1"/>
</dbReference>
<dbReference type="CDD" id="cd00156">
    <property type="entry name" value="REC"/>
    <property type="match status" value="1"/>
</dbReference>
<dbReference type="SUPFAM" id="SSF55073">
    <property type="entry name" value="Nucleotide cyclase"/>
    <property type="match status" value="1"/>
</dbReference>
<dbReference type="KEGG" id="mmt:Metme_3903"/>
<dbReference type="SUPFAM" id="SSF141868">
    <property type="entry name" value="EAL domain-like"/>
    <property type="match status" value="1"/>
</dbReference>
<dbReference type="Proteomes" id="UP000008888">
    <property type="component" value="Chromosome"/>
</dbReference>
<feature type="modified residue" description="4-aspartylphosphate" evidence="2">
    <location>
        <position position="57"/>
    </location>
</feature>
<dbReference type="SMART" id="SM00267">
    <property type="entry name" value="GGDEF"/>
    <property type="match status" value="1"/>
</dbReference>
<dbReference type="InterPro" id="IPR000160">
    <property type="entry name" value="GGDEF_dom"/>
</dbReference>
<proteinExistence type="predicted"/>
<dbReference type="GO" id="GO:0003824">
    <property type="term" value="F:catalytic activity"/>
    <property type="evidence" value="ECO:0007669"/>
    <property type="project" value="UniProtKB-ARBA"/>
</dbReference>
<dbReference type="Pfam" id="PF00563">
    <property type="entry name" value="EAL"/>
    <property type="match status" value="1"/>
</dbReference>
<comment type="cofactor">
    <cofactor evidence="1">
        <name>Mg(2+)</name>
        <dbReference type="ChEBI" id="CHEBI:18420"/>
    </cofactor>
</comment>
<dbReference type="RefSeq" id="WP_013820473.1">
    <property type="nucleotide sequence ID" value="NC_015572.1"/>
</dbReference>
<dbReference type="STRING" id="857087.Metme_3903"/>
<accession>F9ZYI5</accession>
<dbReference type="InterPro" id="IPR035919">
    <property type="entry name" value="EAL_sf"/>
</dbReference>
<dbReference type="AlphaFoldDB" id="F9ZYI5"/>
<dbReference type="Gene3D" id="3.20.20.450">
    <property type="entry name" value="EAL domain"/>
    <property type="match status" value="1"/>
</dbReference>
<dbReference type="Gene3D" id="3.40.50.2300">
    <property type="match status" value="1"/>
</dbReference>
<gene>
    <name evidence="6" type="ordered locus">Metme_3903</name>
</gene>
<dbReference type="SMART" id="SM00448">
    <property type="entry name" value="REC"/>
    <property type="match status" value="1"/>
</dbReference>
<dbReference type="OrthoDB" id="9176779at2"/>
<keyword evidence="7" id="KW-1185">Reference proteome</keyword>
<reference key="2">
    <citation type="submission" date="2011-05" db="EMBL/GenBank/DDBJ databases">
        <title>Complete genome sequence of the aerobic marine methanotroph Methylomonas methanica MC09.</title>
        <authorList>
            <person name="Boden R."/>
            <person name="Cunliffe M."/>
            <person name="Scanlan J."/>
            <person name="Moussard H."/>
            <person name="Kits K.D."/>
            <person name="Klotz M."/>
            <person name="Jetten M."/>
            <person name="Vuilleumier S."/>
            <person name="Han J."/>
            <person name="Peters L."/>
            <person name="Mikhailova N."/>
            <person name="Teshima H."/>
            <person name="Tapia R."/>
            <person name="Kyrpides N."/>
            <person name="Ivanova N."/>
            <person name="Pagani I."/>
            <person name="Cheng J.-F."/>
            <person name="Goodwin L."/>
            <person name="Han C."/>
            <person name="Hauser L."/>
            <person name="Land M."/>
            <person name="Lapidus A."/>
            <person name="Lucas S."/>
            <person name="Pitluck S."/>
            <person name="Woyke T."/>
            <person name="Stein L.Y."/>
            <person name="Murrell C."/>
        </authorList>
    </citation>
    <scope>NUCLEOTIDE SEQUENCE</scope>
    <source>
        <strain>MC09</strain>
    </source>
</reference>
<evidence type="ECO:0000313" key="6">
    <source>
        <dbReference type="EMBL" id="AEG02257.1"/>
    </source>
</evidence>
<dbReference type="InterPro" id="IPR043128">
    <property type="entry name" value="Rev_trsase/Diguanyl_cyclase"/>
</dbReference>
<feature type="domain" description="Response regulatory" evidence="3">
    <location>
        <begin position="6"/>
        <end position="122"/>
    </location>
</feature>
<dbReference type="InterPro" id="IPR052155">
    <property type="entry name" value="Biofilm_reg_signaling"/>
</dbReference>
<dbReference type="EMBL" id="CP002738">
    <property type="protein sequence ID" value="AEG02257.1"/>
    <property type="molecule type" value="Genomic_DNA"/>
</dbReference>
<dbReference type="SMART" id="SM00052">
    <property type="entry name" value="EAL"/>
    <property type="match status" value="1"/>
</dbReference>
<dbReference type="Pfam" id="PF00072">
    <property type="entry name" value="Response_reg"/>
    <property type="match status" value="1"/>
</dbReference>
<dbReference type="PROSITE" id="PS50883">
    <property type="entry name" value="EAL"/>
    <property type="match status" value="1"/>
</dbReference>
<evidence type="ECO:0000259" key="3">
    <source>
        <dbReference type="PROSITE" id="PS50110"/>
    </source>
</evidence>
<keyword evidence="2" id="KW-0597">Phosphoprotein</keyword>
<evidence type="ECO:0000259" key="5">
    <source>
        <dbReference type="PROSITE" id="PS50887"/>
    </source>
</evidence>
<dbReference type="FunFam" id="3.30.70.270:FF:000001">
    <property type="entry name" value="Diguanylate cyclase domain protein"/>
    <property type="match status" value="1"/>
</dbReference>
<dbReference type="InterPro" id="IPR001789">
    <property type="entry name" value="Sig_transdc_resp-reg_receiver"/>
</dbReference>
<sequence length="582" mass="65438">MTKPLSVLLIEDSEDDALLLERELRLGGYLPTLHRVDSATQLDTALKTTDWDVIITDHNLPGFSSESALRMVHETELDIPIIIVSGSIGEEAAVRAMKAGASDYIMKNNMARLSPAIERELRDAEVRRRQRESEQTIRHLAFYDPLTQLPNRRLLMDRLEHALLSSARSKNYGALLYLDMDHFKNLNDTKGHHYGDILLGQVATHLKSCVREEDTVARLGGDEFVVMLENLDRNADHAAIQAKAIGDKIVSTLNQPCWLKNYEHYASCSIGVALFHGDKSNLDHLLTQADTSMYEAKKAGRNTLRFFDPAMQKALEERVDMENALRQAITKQQFQLFYQIQVDTQGYPLGVEALIRWRHPSKGMIPPSDFIPLAEETNLIEMIGQWVLETACLQIKAWADCSFCQHLTIAINVSAQQFKLNNFVEIVQKTVERIGIDPAKLKLELTESMVLINVEDAITKMKQLRALGFYLSLDDFGTGYSSLSYLKQLPFNQIKIDRSFIVSATFDSIDAFLVHVVISMGQKFGMDVVAEGVETQEQFELLEILDCKAFQGYLFGKPMSGGDLENLLVNTPKSSATATHPA</sequence>
<dbReference type="SUPFAM" id="SSF52172">
    <property type="entry name" value="CheY-like"/>
    <property type="match status" value="1"/>
</dbReference>
<dbReference type="NCBIfam" id="TIGR00254">
    <property type="entry name" value="GGDEF"/>
    <property type="match status" value="1"/>
</dbReference>
<reference evidence="6 7" key="1">
    <citation type="journal article" date="2011" name="J. Bacteriol.">
        <title>Complete Genome Sequence of the Aerobic Marine Methanotroph Methylomonas methanica MC09.</title>
        <authorList>
            <person name="Boden R."/>
            <person name="Cunliffe M."/>
            <person name="Scanlan J."/>
            <person name="Moussard H."/>
            <person name="Kits K.D."/>
            <person name="Klotz M.G."/>
            <person name="Jetten M.S."/>
            <person name="Vuilleumier S."/>
            <person name="Han J."/>
            <person name="Peters L."/>
            <person name="Mikhailova N."/>
            <person name="Teshima H."/>
            <person name="Tapia R."/>
            <person name="Kyrpides N."/>
            <person name="Ivanova N."/>
            <person name="Pagani I."/>
            <person name="Cheng J.F."/>
            <person name="Goodwin L."/>
            <person name="Han C."/>
            <person name="Hauser L."/>
            <person name="Land M.L."/>
            <person name="Lapidus A."/>
            <person name="Lucas S."/>
            <person name="Pitluck S."/>
            <person name="Woyke T."/>
            <person name="Stein L."/>
            <person name="Murrell J.C."/>
        </authorList>
    </citation>
    <scope>NUCLEOTIDE SEQUENCE [LARGE SCALE GENOMIC DNA]</scope>
    <source>
        <strain evidence="6 7">MC09</strain>
    </source>
</reference>
<dbReference type="PANTHER" id="PTHR44757">
    <property type="entry name" value="DIGUANYLATE CYCLASE DGCP"/>
    <property type="match status" value="1"/>
</dbReference>
<dbReference type="HOGENOM" id="CLU_000445_70_50_6"/>
<dbReference type="InterPro" id="IPR011006">
    <property type="entry name" value="CheY-like_superfamily"/>
</dbReference>
<evidence type="ECO:0000313" key="7">
    <source>
        <dbReference type="Proteomes" id="UP000008888"/>
    </source>
</evidence>
<dbReference type="Pfam" id="PF00990">
    <property type="entry name" value="GGDEF"/>
    <property type="match status" value="1"/>
</dbReference>
<dbReference type="Gene3D" id="3.30.70.270">
    <property type="match status" value="1"/>
</dbReference>
<dbReference type="CDD" id="cd01948">
    <property type="entry name" value="EAL"/>
    <property type="match status" value="1"/>
</dbReference>
<name>F9ZYI5_METMM</name>
<dbReference type="PROSITE" id="PS50110">
    <property type="entry name" value="RESPONSE_REGULATORY"/>
    <property type="match status" value="1"/>
</dbReference>
<evidence type="ECO:0000256" key="2">
    <source>
        <dbReference type="PROSITE-ProRule" id="PRU00169"/>
    </source>
</evidence>
<feature type="domain" description="GGDEF" evidence="5">
    <location>
        <begin position="171"/>
        <end position="309"/>
    </location>
</feature>
<organism evidence="6 7">
    <name type="scientific">Methylomonas methanica (strain DSM 25384 / MC09)</name>
    <dbReference type="NCBI Taxonomy" id="857087"/>
    <lineage>
        <taxon>Bacteria</taxon>
        <taxon>Pseudomonadati</taxon>
        <taxon>Pseudomonadota</taxon>
        <taxon>Gammaproteobacteria</taxon>
        <taxon>Methylococcales</taxon>
        <taxon>Methylococcaceae</taxon>
        <taxon>Methylomonas</taxon>
    </lineage>
</organism>
<dbReference type="PROSITE" id="PS50887">
    <property type="entry name" value="GGDEF"/>
    <property type="match status" value="1"/>
</dbReference>
<dbReference type="GO" id="GO:0000160">
    <property type="term" value="P:phosphorelay signal transduction system"/>
    <property type="evidence" value="ECO:0007669"/>
    <property type="project" value="InterPro"/>
</dbReference>
<dbReference type="eggNOG" id="COG5001">
    <property type="taxonomic scope" value="Bacteria"/>
</dbReference>